<name>A0A7Y8C650_9PSED</name>
<gene>
    <name evidence="1" type="ORF">HX882_32155</name>
</gene>
<evidence type="ECO:0000313" key="2">
    <source>
        <dbReference type="Proteomes" id="UP000539985"/>
    </source>
</evidence>
<sequence length="140" mass="15159">MNNHTHHGPNAEIIGQTMRFDLEQICKPHGLGLKTRGHKLAFLAFDPLGGGIRTPPPVTNLGRMCRMTSNGRVLAFWPGTHTNVVENRTLNRSQRCANPCGPSLAPPCCSEGGFTRVVPDIQRLNGLIDAEPGSTLQVTP</sequence>
<reference evidence="1 2" key="1">
    <citation type="submission" date="2020-04" db="EMBL/GenBank/DDBJ databases">
        <title>Molecular characterization of pseudomonads from Agaricus bisporus reveal novel blotch 2 pathogens in Western Europe.</title>
        <authorList>
            <person name="Taparia T."/>
            <person name="Krijger M."/>
            <person name="Haynes E."/>
            <person name="Elpinstone J.G."/>
            <person name="Noble R."/>
            <person name="Van Der Wolf J."/>
        </authorList>
    </citation>
    <scope>NUCLEOTIDE SEQUENCE [LARGE SCALE GENOMIC DNA]</scope>
    <source>
        <strain evidence="1 2">H7001</strain>
    </source>
</reference>
<evidence type="ECO:0000313" key="1">
    <source>
        <dbReference type="EMBL" id="NWC00535.1"/>
    </source>
</evidence>
<dbReference type="RefSeq" id="WP_177105794.1">
    <property type="nucleotide sequence ID" value="NZ_JACAQB010000032.1"/>
</dbReference>
<protein>
    <submittedName>
        <fullName evidence="1">Uncharacterized protein</fullName>
    </submittedName>
</protein>
<accession>A0A7Y8C650</accession>
<comment type="caution">
    <text evidence="1">The sequence shown here is derived from an EMBL/GenBank/DDBJ whole genome shotgun (WGS) entry which is preliminary data.</text>
</comment>
<dbReference type="EMBL" id="JACAQB010000032">
    <property type="protein sequence ID" value="NWC00535.1"/>
    <property type="molecule type" value="Genomic_DNA"/>
</dbReference>
<dbReference type="AlphaFoldDB" id="A0A7Y8C650"/>
<dbReference type="Proteomes" id="UP000539985">
    <property type="component" value="Unassembled WGS sequence"/>
</dbReference>
<organism evidence="1 2">
    <name type="scientific">Pseudomonas gingeri</name>
    <dbReference type="NCBI Taxonomy" id="117681"/>
    <lineage>
        <taxon>Bacteria</taxon>
        <taxon>Pseudomonadati</taxon>
        <taxon>Pseudomonadota</taxon>
        <taxon>Gammaproteobacteria</taxon>
        <taxon>Pseudomonadales</taxon>
        <taxon>Pseudomonadaceae</taxon>
        <taxon>Pseudomonas</taxon>
    </lineage>
</organism>
<proteinExistence type="predicted"/>